<sequence length="106" mass="12004">MQAIERANRLHPDNPYQLTLQGRLHEWRAIDNPFGAEADNREALKIYKQAIALRPMWPETRADAIRLKVTLGERDAELEHMVAQAKKAGPYNAAVQSAIELTGSER</sequence>
<evidence type="ECO:0008006" key="3">
    <source>
        <dbReference type="Google" id="ProtNLM"/>
    </source>
</evidence>
<protein>
    <recommendedName>
        <fullName evidence="3">Tetratricopeptide repeat protein</fullName>
    </recommendedName>
</protein>
<dbReference type="Proteomes" id="UP001224392">
    <property type="component" value="Unassembled WGS sequence"/>
</dbReference>
<dbReference type="RefSeq" id="WP_285763110.1">
    <property type="nucleotide sequence ID" value="NZ_BSYJ01000002.1"/>
</dbReference>
<name>A0ABQ6LWX7_9GAMM</name>
<comment type="caution">
    <text evidence="1">The sequence shown here is derived from an EMBL/GenBank/DDBJ whole genome shotgun (WGS) entry which is preliminary data.</text>
</comment>
<reference evidence="1 2" key="1">
    <citation type="submission" date="2023-04" db="EMBL/GenBank/DDBJ databases">
        <title>Marinobulbifer ophiurae gen. nov., sp. Nov., isolate from tissue of brittle star Ophioplocus japonicus.</title>
        <authorList>
            <person name="Kawano K."/>
            <person name="Sawayama S."/>
            <person name="Nakagawa S."/>
        </authorList>
    </citation>
    <scope>NUCLEOTIDE SEQUENCE [LARGE SCALE GENOMIC DNA]</scope>
    <source>
        <strain evidence="1 2">NKW57</strain>
    </source>
</reference>
<evidence type="ECO:0000313" key="2">
    <source>
        <dbReference type="Proteomes" id="UP001224392"/>
    </source>
</evidence>
<accession>A0ABQ6LWX7</accession>
<gene>
    <name evidence="1" type="ORF">MNKW57_08920</name>
</gene>
<organism evidence="1 2">
    <name type="scientific">Biformimicrobium ophioploci</name>
    <dbReference type="NCBI Taxonomy" id="3036711"/>
    <lineage>
        <taxon>Bacteria</taxon>
        <taxon>Pseudomonadati</taxon>
        <taxon>Pseudomonadota</taxon>
        <taxon>Gammaproteobacteria</taxon>
        <taxon>Cellvibrionales</taxon>
        <taxon>Microbulbiferaceae</taxon>
        <taxon>Biformimicrobium</taxon>
    </lineage>
</organism>
<proteinExistence type="predicted"/>
<dbReference type="EMBL" id="BSYJ01000002">
    <property type="protein sequence ID" value="GMG86571.1"/>
    <property type="molecule type" value="Genomic_DNA"/>
</dbReference>
<evidence type="ECO:0000313" key="1">
    <source>
        <dbReference type="EMBL" id="GMG86571.1"/>
    </source>
</evidence>
<keyword evidence="2" id="KW-1185">Reference proteome</keyword>